<name>H3SB98_9BACL</name>
<keyword evidence="1" id="KW-0812">Transmembrane</keyword>
<dbReference type="STRING" id="1131935.PDENDC454_03919"/>
<keyword evidence="1" id="KW-1133">Transmembrane helix</keyword>
<evidence type="ECO:0000256" key="1">
    <source>
        <dbReference type="SAM" id="Phobius"/>
    </source>
</evidence>
<evidence type="ECO:0000313" key="2">
    <source>
        <dbReference type="EMBL" id="EHQ63581.1"/>
    </source>
</evidence>
<dbReference type="AlphaFoldDB" id="H3SB98"/>
<gene>
    <name evidence="2" type="ORF">PDENDC454_03919</name>
</gene>
<dbReference type="OrthoDB" id="2664546at2"/>
<comment type="caution">
    <text evidence="2">The sequence shown here is derived from an EMBL/GenBank/DDBJ whole genome shotgun (WGS) entry which is preliminary data.</text>
</comment>
<dbReference type="PATRIC" id="fig|1131935.3.peg.795"/>
<evidence type="ECO:0000313" key="3">
    <source>
        <dbReference type="Proteomes" id="UP000003900"/>
    </source>
</evidence>
<reference evidence="2 3" key="1">
    <citation type="journal article" date="2012" name="J. Bacteriol.">
        <title>Genome Sequence of the Pattern-Forming Social Bacterium Paenibacillus dendritiformis C454 Chiral Morphotype.</title>
        <authorList>
            <person name="Sirota-Madi A."/>
            <person name="Olender T."/>
            <person name="Helman Y."/>
            <person name="Brainis I."/>
            <person name="Finkelshtein A."/>
            <person name="Roth D."/>
            <person name="Hagai E."/>
            <person name="Leshkowitz D."/>
            <person name="Brodsky L."/>
            <person name="Galatenko V."/>
            <person name="Nikolaev V."/>
            <person name="Gutnick D.L."/>
            <person name="Lancet D."/>
            <person name="Ben-Jacob E."/>
        </authorList>
    </citation>
    <scope>NUCLEOTIDE SEQUENCE [LARGE SCALE GENOMIC DNA]</scope>
    <source>
        <strain evidence="2 3">C454</strain>
    </source>
</reference>
<accession>H3SB98</accession>
<proteinExistence type="predicted"/>
<dbReference type="RefSeq" id="WP_006675289.1">
    <property type="nucleotide sequence ID" value="NZ_AHKH01000007.1"/>
</dbReference>
<keyword evidence="3" id="KW-1185">Reference proteome</keyword>
<organism evidence="2 3">
    <name type="scientific">Paenibacillus dendritiformis C454</name>
    <dbReference type="NCBI Taxonomy" id="1131935"/>
    <lineage>
        <taxon>Bacteria</taxon>
        <taxon>Bacillati</taxon>
        <taxon>Bacillota</taxon>
        <taxon>Bacilli</taxon>
        <taxon>Bacillales</taxon>
        <taxon>Paenibacillaceae</taxon>
        <taxon>Paenibacillus</taxon>
    </lineage>
</organism>
<dbReference type="Proteomes" id="UP000003900">
    <property type="component" value="Unassembled WGS sequence"/>
</dbReference>
<feature type="transmembrane region" description="Helical" evidence="1">
    <location>
        <begin position="14"/>
        <end position="33"/>
    </location>
</feature>
<protein>
    <submittedName>
        <fullName evidence="2">Uncharacterized protein</fullName>
    </submittedName>
</protein>
<keyword evidence="1" id="KW-0472">Membrane</keyword>
<dbReference type="EMBL" id="AHKH01000007">
    <property type="protein sequence ID" value="EHQ63581.1"/>
    <property type="molecule type" value="Genomic_DNA"/>
</dbReference>
<sequence length="367" mass="40372">MQEVKNKKKMYTQWWFWVIIILLIFGYLISLSYKNVETPSEKQVTEVVSNNETITSEKAPESNTEPVAAEPKKKMVEITFDNKITIDDKKVVFLGETNLQDGAVLHYVVYNDSNDINQEEGKIQVKTGKFKHTVDISSYANGNITAKLTFYPSLQSEKIIEIYGSAGEYITGERVTEAFSGKIISFQESYLKSVPIALKGSGDTATDMFSLNQGYAIVKASHTGSSNFILHLLDQAGKKISLVNEIGNYDGSTFSLIKNEGKHLLNVKADGPWSIEVSQSPTSEAKDAPASFTGQGDDVVFVNLKSGLTKFSSEHLGKSNFIVKVNGSSIVNEIGHYSGSSANSVQDDGLYIISIRADGKWSITVEQ</sequence>